<keyword evidence="1" id="KW-0238">DNA-binding</keyword>
<dbReference type="RefSeq" id="WP_390251668.1">
    <property type="nucleotide sequence ID" value="NZ_JBHSDT010000004.1"/>
</dbReference>
<dbReference type="Proteomes" id="UP001595882">
    <property type="component" value="Unassembled WGS sequence"/>
</dbReference>
<organism evidence="3 4">
    <name type="scientific">Gracilibacillus xinjiangensis</name>
    <dbReference type="NCBI Taxonomy" id="1193282"/>
    <lineage>
        <taxon>Bacteria</taxon>
        <taxon>Bacillati</taxon>
        <taxon>Bacillota</taxon>
        <taxon>Bacilli</taxon>
        <taxon>Bacillales</taxon>
        <taxon>Bacillaceae</taxon>
        <taxon>Gracilibacillus</taxon>
    </lineage>
</organism>
<dbReference type="SUPFAM" id="SSF47413">
    <property type="entry name" value="lambda repressor-like DNA-binding domains"/>
    <property type="match status" value="1"/>
</dbReference>
<protein>
    <submittedName>
        <fullName evidence="3">Helix-turn-helix transcriptional regulator</fullName>
    </submittedName>
</protein>
<keyword evidence="4" id="KW-1185">Reference proteome</keyword>
<dbReference type="EMBL" id="JBHSDT010000004">
    <property type="protein sequence ID" value="MFC4403284.1"/>
    <property type="molecule type" value="Genomic_DNA"/>
</dbReference>
<comment type="caution">
    <text evidence="3">The sequence shown here is derived from an EMBL/GenBank/DDBJ whole genome shotgun (WGS) entry which is preliminary data.</text>
</comment>
<proteinExistence type="predicted"/>
<evidence type="ECO:0000256" key="1">
    <source>
        <dbReference type="ARBA" id="ARBA00023125"/>
    </source>
</evidence>
<sequence>MTYTKEIHTKLRSLREENGLKSMFVAKKLGVTPSTYSEIETGKRLPQVKHLVILRNLYNITIDELFFDNNIANCDYDERQEVCK</sequence>
<feature type="domain" description="HTH cro/C1-type" evidence="2">
    <location>
        <begin position="11"/>
        <end position="65"/>
    </location>
</feature>
<dbReference type="SMART" id="SM00530">
    <property type="entry name" value="HTH_XRE"/>
    <property type="match status" value="1"/>
</dbReference>
<dbReference type="PROSITE" id="PS50943">
    <property type="entry name" value="HTH_CROC1"/>
    <property type="match status" value="1"/>
</dbReference>
<gene>
    <name evidence="3" type="ORF">ACFOY7_09355</name>
</gene>
<name>A0ABV8WZ42_9BACI</name>
<accession>A0ABV8WZ42</accession>
<evidence type="ECO:0000313" key="3">
    <source>
        <dbReference type="EMBL" id="MFC4403284.1"/>
    </source>
</evidence>
<dbReference type="PANTHER" id="PTHR46558">
    <property type="entry name" value="TRACRIPTIONAL REGULATORY PROTEIN-RELATED-RELATED"/>
    <property type="match status" value="1"/>
</dbReference>
<dbReference type="PANTHER" id="PTHR46558:SF4">
    <property type="entry name" value="DNA-BIDING PHAGE PROTEIN"/>
    <property type="match status" value="1"/>
</dbReference>
<evidence type="ECO:0000259" key="2">
    <source>
        <dbReference type="PROSITE" id="PS50943"/>
    </source>
</evidence>
<dbReference type="CDD" id="cd00093">
    <property type="entry name" value="HTH_XRE"/>
    <property type="match status" value="1"/>
</dbReference>
<dbReference type="InterPro" id="IPR010982">
    <property type="entry name" value="Lambda_DNA-bd_dom_sf"/>
</dbReference>
<dbReference type="Pfam" id="PF01381">
    <property type="entry name" value="HTH_3"/>
    <property type="match status" value="1"/>
</dbReference>
<dbReference type="Gene3D" id="1.10.260.40">
    <property type="entry name" value="lambda repressor-like DNA-binding domains"/>
    <property type="match status" value="1"/>
</dbReference>
<dbReference type="InterPro" id="IPR001387">
    <property type="entry name" value="Cro/C1-type_HTH"/>
</dbReference>
<evidence type="ECO:0000313" key="4">
    <source>
        <dbReference type="Proteomes" id="UP001595882"/>
    </source>
</evidence>
<reference evidence="4" key="1">
    <citation type="journal article" date="2019" name="Int. J. Syst. Evol. Microbiol.">
        <title>The Global Catalogue of Microorganisms (GCM) 10K type strain sequencing project: providing services to taxonomists for standard genome sequencing and annotation.</title>
        <authorList>
            <consortium name="The Broad Institute Genomics Platform"/>
            <consortium name="The Broad Institute Genome Sequencing Center for Infectious Disease"/>
            <person name="Wu L."/>
            <person name="Ma J."/>
        </authorList>
    </citation>
    <scope>NUCLEOTIDE SEQUENCE [LARGE SCALE GENOMIC DNA]</scope>
    <source>
        <strain evidence="4">CCUG 37865</strain>
    </source>
</reference>